<organism evidence="2">
    <name type="scientific">Oryza sativa subsp. japonica</name>
    <name type="common">Rice</name>
    <dbReference type="NCBI Taxonomy" id="39947"/>
    <lineage>
        <taxon>Eukaryota</taxon>
        <taxon>Viridiplantae</taxon>
        <taxon>Streptophyta</taxon>
        <taxon>Embryophyta</taxon>
        <taxon>Tracheophyta</taxon>
        <taxon>Spermatophyta</taxon>
        <taxon>Magnoliopsida</taxon>
        <taxon>Liliopsida</taxon>
        <taxon>Poales</taxon>
        <taxon>Poaceae</taxon>
        <taxon>BOP clade</taxon>
        <taxon>Oryzoideae</taxon>
        <taxon>Oryzeae</taxon>
        <taxon>Oryzinae</taxon>
        <taxon>Oryza</taxon>
        <taxon>Oryza sativa</taxon>
    </lineage>
</organism>
<reference evidence="2" key="1">
    <citation type="journal article" date="2002" name="Nature">
        <title>The genome sequence and structure of rice chromosome 1.</title>
        <authorList>
            <person name="Sasaki T."/>
            <person name="Matsumoto T."/>
            <person name="Yamamoto K."/>
            <person name="Sakata K."/>
            <person name="Baba T."/>
            <person name="Katayose Y."/>
            <person name="Wu J."/>
            <person name="Niimura Y."/>
            <person name="Cheng Z."/>
            <person name="Nagamura Y."/>
            <person name="Antonio B.A."/>
            <person name="Kanamori H."/>
            <person name="Hosokawa S."/>
            <person name="Masukawa M."/>
            <person name="Arikawa K."/>
            <person name="Chiden Y."/>
            <person name="Hayashi M."/>
            <person name="Okamoto M."/>
            <person name="Ando T."/>
            <person name="Aoki H."/>
            <person name="Arita K."/>
            <person name="Hamada M."/>
            <person name="Harada C."/>
            <person name="Hijishita S."/>
            <person name="Honda M."/>
            <person name="Ichikawa Y."/>
            <person name="Idonuma A."/>
            <person name="Iijima M."/>
            <person name="Ikeda M."/>
            <person name="Ikeno M."/>
            <person name="Itoh S."/>
            <person name="Itoh T."/>
            <person name="Itoh Y."/>
            <person name="Itoh Y."/>
            <person name="Iwabuchi A."/>
            <person name="Kamiya K."/>
            <person name="Karasawa W."/>
            <person name="Katagiri S."/>
            <person name="Kikuta A."/>
            <person name="Kobayashi N."/>
            <person name="Kono I."/>
            <person name="Machita K."/>
            <person name="Maehara T."/>
            <person name="Mizuno H."/>
            <person name="Mizubayashi T."/>
            <person name="Mukai Y."/>
            <person name="Nagasaki H."/>
            <person name="Nakashima M."/>
            <person name="Nakama Y."/>
            <person name="Nakamichi Y."/>
            <person name="Nakamura M."/>
            <person name="Namiki N."/>
            <person name="Negishi M."/>
            <person name="Ohta I."/>
            <person name="Ono N."/>
            <person name="Saji S."/>
            <person name="Sakai K."/>
            <person name="Shibata M."/>
            <person name="Shimokawa T."/>
            <person name="Shomura A."/>
            <person name="Song J."/>
            <person name="Takazaki Y."/>
            <person name="Terasawa K."/>
            <person name="Tsuji K."/>
            <person name="Waki K."/>
            <person name="Yamagata H."/>
            <person name="Yamane H."/>
            <person name="Yoshiki S."/>
            <person name="Yoshihara R."/>
            <person name="Yukawa K."/>
            <person name="Zhong H."/>
            <person name="Iwama H."/>
            <person name="Endo T."/>
            <person name="Ito H."/>
            <person name="Hahn J.H."/>
            <person name="Kim H.I."/>
            <person name="Eun M.Y."/>
            <person name="Yano M."/>
            <person name="Jiang J."/>
            <person name="Gojobori T."/>
        </authorList>
    </citation>
    <scope>NUCLEOTIDE SEQUENCE [LARGE SCALE GENOMIC DNA]</scope>
</reference>
<sequence length="55" mass="5493">MAVAGPSWRKGKELTCGAGSHMSAGERRAGGGFVDFQGRGGKWANGPCKGGEGAV</sequence>
<proteinExistence type="predicted"/>
<gene>
    <name evidence="2" type="primary">P0698A04.20</name>
</gene>
<protein>
    <submittedName>
        <fullName evidence="2">Uncharacterized protein</fullName>
    </submittedName>
</protein>
<name>Q5ZDS8_ORYSJ</name>
<evidence type="ECO:0000313" key="2">
    <source>
        <dbReference type="EMBL" id="BAD52580.1"/>
    </source>
</evidence>
<dbReference type="EMBL" id="AP002868">
    <property type="protein sequence ID" value="BAD52580.1"/>
    <property type="molecule type" value="Genomic_DNA"/>
</dbReference>
<dbReference type="AlphaFoldDB" id="Q5ZDS8"/>
<evidence type="ECO:0000256" key="1">
    <source>
        <dbReference type="SAM" id="MobiDB-lite"/>
    </source>
</evidence>
<dbReference type="Proteomes" id="UP000817658">
    <property type="component" value="Chromosome 1"/>
</dbReference>
<feature type="region of interest" description="Disordered" evidence="1">
    <location>
        <begin position="1"/>
        <end position="24"/>
    </location>
</feature>
<accession>Q5ZDS8</accession>